<dbReference type="PANTHER" id="PTHR24221">
    <property type="entry name" value="ATP-BINDING CASSETTE SUB-FAMILY B"/>
    <property type="match status" value="1"/>
</dbReference>
<evidence type="ECO:0000256" key="5">
    <source>
        <dbReference type="ARBA" id="ARBA00022741"/>
    </source>
</evidence>
<evidence type="ECO:0000256" key="3">
    <source>
        <dbReference type="ARBA" id="ARBA00022475"/>
    </source>
</evidence>
<dbReference type="InterPro" id="IPR003593">
    <property type="entry name" value="AAA+_ATPase"/>
</dbReference>
<dbReference type="EMBL" id="QZCE01000002">
    <property type="protein sequence ID" value="NEZ64805.1"/>
    <property type="molecule type" value="Genomic_DNA"/>
</dbReference>
<dbReference type="InterPro" id="IPR022515">
    <property type="entry name" value="NHPM_micro_ABC2"/>
</dbReference>
<dbReference type="RefSeq" id="WP_163665366.1">
    <property type="nucleotide sequence ID" value="NZ_QZCE01000002.1"/>
</dbReference>
<dbReference type="NCBIfam" id="TIGR03797">
    <property type="entry name" value="NHLM_micro_ABC2"/>
    <property type="match status" value="1"/>
</dbReference>
<dbReference type="GO" id="GO:0005886">
    <property type="term" value="C:plasma membrane"/>
    <property type="evidence" value="ECO:0007669"/>
    <property type="project" value="UniProtKB-SubCell"/>
</dbReference>
<dbReference type="Pfam" id="PF00664">
    <property type="entry name" value="ABC_membrane"/>
    <property type="match status" value="1"/>
</dbReference>
<dbReference type="InterPro" id="IPR039421">
    <property type="entry name" value="Type_1_exporter"/>
</dbReference>
<evidence type="ECO:0000256" key="1">
    <source>
        <dbReference type="ARBA" id="ARBA00004651"/>
    </source>
</evidence>
<keyword evidence="2" id="KW-0813">Transport</keyword>
<dbReference type="GO" id="GO:0005524">
    <property type="term" value="F:ATP binding"/>
    <property type="evidence" value="ECO:0007669"/>
    <property type="project" value="UniProtKB-KW"/>
</dbReference>
<evidence type="ECO:0000256" key="9">
    <source>
        <dbReference type="SAM" id="Phobius"/>
    </source>
</evidence>
<dbReference type="GO" id="GO:0034040">
    <property type="term" value="F:ATPase-coupled lipid transmembrane transporter activity"/>
    <property type="evidence" value="ECO:0007669"/>
    <property type="project" value="TreeGrafter"/>
</dbReference>
<keyword evidence="7 9" id="KW-1133">Transmembrane helix</keyword>
<dbReference type="InterPro" id="IPR017871">
    <property type="entry name" value="ABC_transporter-like_CS"/>
</dbReference>
<feature type="transmembrane region" description="Helical" evidence="9">
    <location>
        <begin position="529"/>
        <end position="554"/>
    </location>
</feature>
<name>A0A6M0S8J9_9CYAN</name>
<dbReference type="Gene3D" id="1.20.1560.10">
    <property type="entry name" value="ABC transporter type 1, transmembrane domain"/>
    <property type="match status" value="2"/>
</dbReference>
<evidence type="ECO:0000259" key="11">
    <source>
        <dbReference type="PROSITE" id="PS50929"/>
    </source>
</evidence>
<reference evidence="12 13" key="1">
    <citation type="journal article" date="2020" name="Microb. Ecol.">
        <title>Ecogenomics of the Marine Benthic Filamentous Cyanobacterium Adonisia.</title>
        <authorList>
            <person name="Walter J.M."/>
            <person name="Coutinho F.H."/>
            <person name="Leomil L."/>
            <person name="Hargreaves P.I."/>
            <person name="Campeao M.E."/>
            <person name="Vieira V.V."/>
            <person name="Silva B.S."/>
            <person name="Fistarol G.O."/>
            <person name="Salomon P.S."/>
            <person name="Sawabe T."/>
            <person name="Mino S."/>
            <person name="Hosokawa M."/>
            <person name="Miyashita H."/>
            <person name="Maruyama F."/>
            <person name="van Verk M.C."/>
            <person name="Dutilh B.E."/>
            <person name="Thompson C.C."/>
            <person name="Thompson F.L."/>
        </authorList>
    </citation>
    <scope>NUCLEOTIDE SEQUENCE [LARGE SCALE GENOMIC DNA]</scope>
    <source>
        <strain evidence="12 13">CCMR0082</strain>
    </source>
</reference>
<feature type="transmembrane region" description="Helical" evidence="9">
    <location>
        <begin position="419"/>
        <end position="436"/>
    </location>
</feature>
<dbReference type="Pfam" id="PF00005">
    <property type="entry name" value="ABC_tran"/>
    <property type="match status" value="1"/>
</dbReference>
<keyword evidence="6" id="KW-0067">ATP-binding</keyword>
<dbReference type="SUPFAM" id="SSF90123">
    <property type="entry name" value="ABC transporter transmembrane region"/>
    <property type="match status" value="1"/>
</dbReference>
<keyword evidence="3" id="KW-1003">Cell membrane</keyword>
<feature type="transmembrane region" description="Helical" evidence="9">
    <location>
        <begin position="677"/>
        <end position="699"/>
    </location>
</feature>
<accession>A0A6M0S8J9</accession>
<dbReference type="PROSITE" id="PS50893">
    <property type="entry name" value="ABC_TRANSPORTER_2"/>
    <property type="match status" value="1"/>
</dbReference>
<dbReference type="FunFam" id="3.40.50.300:FF:000299">
    <property type="entry name" value="ABC transporter ATP-binding protein/permease"/>
    <property type="match status" value="1"/>
</dbReference>
<evidence type="ECO:0000256" key="4">
    <source>
        <dbReference type="ARBA" id="ARBA00022692"/>
    </source>
</evidence>
<keyword evidence="8 9" id="KW-0472">Membrane</keyword>
<evidence type="ECO:0000313" key="12">
    <source>
        <dbReference type="EMBL" id="NEZ64805.1"/>
    </source>
</evidence>
<organism evidence="12 13">
    <name type="scientific">Adonisia turfae CCMR0082</name>
    <dbReference type="NCBI Taxonomy" id="2304604"/>
    <lineage>
        <taxon>Bacteria</taxon>
        <taxon>Bacillati</taxon>
        <taxon>Cyanobacteriota</taxon>
        <taxon>Adonisia</taxon>
        <taxon>Adonisia turfae</taxon>
    </lineage>
</organism>
<keyword evidence="4 9" id="KW-0812">Transmembrane</keyword>
<proteinExistence type="predicted"/>
<dbReference type="Gene3D" id="3.40.50.300">
    <property type="entry name" value="P-loop containing nucleotide triphosphate hydrolases"/>
    <property type="match status" value="1"/>
</dbReference>
<evidence type="ECO:0000256" key="7">
    <source>
        <dbReference type="ARBA" id="ARBA00022989"/>
    </source>
</evidence>
<comment type="subcellular location">
    <subcellularLocation>
        <location evidence="1">Cell membrane</location>
        <topology evidence="1">Multi-pass membrane protein</topology>
    </subcellularLocation>
</comment>
<evidence type="ECO:0000313" key="13">
    <source>
        <dbReference type="Proteomes" id="UP000473574"/>
    </source>
</evidence>
<dbReference type="InterPro" id="IPR027417">
    <property type="entry name" value="P-loop_NTPase"/>
</dbReference>
<feature type="transmembrane region" description="Helical" evidence="9">
    <location>
        <begin position="560"/>
        <end position="581"/>
    </location>
</feature>
<dbReference type="PROSITE" id="PS00211">
    <property type="entry name" value="ABC_TRANSPORTER_1"/>
    <property type="match status" value="1"/>
</dbReference>
<evidence type="ECO:0000256" key="8">
    <source>
        <dbReference type="ARBA" id="ARBA00023136"/>
    </source>
</evidence>
<evidence type="ECO:0000256" key="6">
    <source>
        <dbReference type="ARBA" id="ARBA00022840"/>
    </source>
</evidence>
<dbReference type="Proteomes" id="UP000473574">
    <property type="component" value="Unassembled WGS sequence"/>
</dbReference>
<dbReference type="InterPro" id="IPR003439">
    <property type="entry name" value="ABC_transporter-like_ATP-bd"/>
</dbReference>
<evidence type="ECO:0000256" key="2">
    <source>
        <dbReference type="ARBA" id="ARBA00022448"/>
    </source>
</evidence>
<evidence type="ECO:0000259" key="10">
    <source>
        <dbReference type="PROSITE" id="PS50893"/>
    </source>
</evidence>
<gene>
    <name evidence="12" type="ORF">D0962_18775</name>
</gene>
<dbReference type="GO" id="GO:0016887">
    <property type="term" value="F:ATP hydrolysis activity"/>
    <property type="evidence" value="ECO:0007669"/>
    <property type="project" value="InterPro"/>
</dbReference>
<dbReference type="SUPFAM" id="SSF52540">
    <property type="entry name" value="P-loop containing nucleoside triphosphate hydrolases"/>
    <property type="match status" value="1"/>
</dbReference>
<feature type="transmembrane region" description="Helical" evidence="9">
    <location>
        <begin position="448"/>
        <end position="473"/>
    </location>
</feature>
<dbReference type="InterPro" id="IPR011527">
    <property type="entry name" value="ABC1_TM_dom"/>
</dbReference>
<dbReference type="GO" id="GO:0140359">
    <property type="term" value="F:ABC-type transporter activity"/>
    <property type="evidence" value="ECO:0007669"/>
    <property type="project" value="InterPro"/>
</dbReference>
<keyword evidence="5" id="KW-0547">Nucleotide-binding</keyword>
<sequence>MVLADSQSTSNTSGIYSINSNDVFPLLSSGLWRVKSGRLGIFAVGWKNGEPVGERRYLWTVDVGDLIIETEARSCDLALVAVAFEASEIEPIAKEADANGDGGICGHVTIPLLRQVERWVGGLTQVKGFPGRSIAESSEIVGTVSLEPAEGYSPKAAMMWVRPTTHQAYWLDVERFVLGPSSPLFPISRTTWLQAPEDQSVELEIVSADQLCSKSSYKEFMQGLNLFHQYALEVIEEGWQTDRQRGEQQFTARQQLNQEVTQTALQGLVSVLQPSSGDYLLADTPLLRVAGAVGHALGVKIEPPAESEQAQQVKEPLEAIARASQLRMRQVLLRGRWWRQDVGPLVAYTQDERRPVALIPVRQTHYELLEANGQRIPVTEAVARTVEPVAFMFYRPLPEGHLTAWNLLKFAFQGRQRDLTVMGLAGVVVTLLGMVLPQMTAVLVDDAIPFGSAGLLLQIGLALVAVAIGRASFQLVQAITTMRLETGSDVALQAAVWDRLLKLQTSFFRDYATGDLLSRVSSITSIRRLLSGSALDAILSGTFALLNLGLLFYYSGKLAALALVVALLIMVVTVTSGAFLLKKQRPMLEIRGELYGLMVQLINGVSKLRIAGAESRAFAQWGNKYRRLLEIELSTQQLEDSVNVFNTVIPTVTTIALFWLASRLVGPFELSTGRFLAFNAAFAIFIGGITNLSLTMIDVMDVIPLWMRSQPILAASPEVTTEKTDPGQLSGAFCVDRVTFRYREDGPLILDNVTVEAKPGEFIALVGPSGSGKSTVLRLLLGFEHPHSGTVYYDGRDMCGLNLTAIRRQLGVVLQNGHISAGSIFENISGGALITQDDAWRAAEMAGFAEDVRNFPMQLHTVVSEGGGNLSGGQRQRLIIARALALNPKLLLLDEATSALDNRTQAIVSESLDQLNVTRVVVAHRLSTIRNADRIYVIKAGRVVQVGNFDELAKQPGVFAELIKRQLA</sequence>
<protein>
    <submittedName>
        <fullName evidence="12">NHLP bacteriocin export ABC transporter permease/ATPase subunit</fullName>
    </submittedName>
</protein>
<dbReference type="SMART" id="SM00382">
    <property type="entry name" value="AAA"/>
    <property type="match status" value="1"/>
</dbReference>
<comment type="caution">
    <text evidence="12">The sequence shown here is derived from an EMBL/GenBank/DDBJ whole genome shotgun (WGS) entry which is preliminary data.</text>
</comment>
<dbReference type="PANTHER" id="PTHR24221:SF654">
    <property type="entry name" value="ATP-BINDING CASSETTE SUB-FAMILY B MEMBER 6"/>
    <property type="match status" value="1"/>
</dbReference>
<dbReference type="PROSITE" id="PS50929">
    <property type="entry name" value="ABC_TM1F"/>
    <property type="match status" value="1"/>
</dbReference>
<feature type="domain" description="ABC transporter" evidence="10">
    <location>
        <begin position="733"/>
        <end position="965"/>
    </location>
</feature>
<dbReference type="AlphaFoldDB" id="A0A6M0S8J9"/>
<dbReference type="InterPro" id="IPR036640">
    <property type="entry name" value="ABC1_TM_sf"/>
</dbReference>
<feature type="domain" description="ABC transmembrane type-1" evidence="11">
    <location>
        <begin position="421"/>
        <end position="701"/>
    </location>
</feature>